<protein>
    <submittedName>
        <fullName evidence="1">Capsule polysaccharide export protein</fullName>
    </submittedName>
</protein>
<gene>
    <name evidence="1" type="ordered locus">Fraau_2814</name>
</gene>
<sequence>MRMVSAGDDGSLDEHRSSLMQAVLAVGTSISGARTWSAAQKAVAPVLVFDQPGRGDRVARQALQAALADKAEIWVWPSAEGTGWLARQSATLKSSYRLLPHGLDLSAILQQVSAAYTVDADEGWLALLAGCPLHIYGGAHYAGWGLTQDHAAAATLAKVSLGLPQLFHLVYRRLARYRHPSGQGAGSLELLLESLALQQQVRRRFADMDQPAILRFQLWKRRFAAAYLGAGLGRLRWIKQGSELRSCDQAIVWGGKPAEDVPADIPVYRIEDGFFHSCGLGSDMVAPRSQVIDRQRLYFDARGPSDLSDILNHQVFTPQLLQRAARLREQVCKAGVTKYNLGRRRPLWTAPAGARVVLVPGQVADDASIRFGTGRFASAEDLLLEVRRRRPEAFIVYKPHPDVLSGNRKGLIEAAQLADIVDAHSDVLSLIEAADEVHTLSSLAGFDALLRGREVVTYGKPFYAGWGLTEDVLAPLPWRERELTLDALVAGALILYPVYWDWQMQLFCTPESVVEDLQEDAARPLRTVQKDRLRFPRKMRRWLGNAWWYVGKA</sequence>
<dbReference type="KEGG" id="fau:Fraau_2814"/>
<dbReference type="Pfam" id="PF05159">
    <property type="entry name" value="Capsule_synth"/>
    <property type="match status" value="2"/>
</dbReference>
<dbReference type="AlphaFoldDB" id="H8L0B1"/>
<dbReference type="eggNOG" id="COG3563">
    <property type="taxonomic scope" value="Bacteria"/>
</dbReference>
<evidence type="ECO:0000313" key="2">
    <source>
        <dbReference type="Proteomes" id="UP000005234"/>
    </source>
</evidence>
<reference evidence="1" key="1">
    <citation type="submission" date="2012-02" db="EMBL/GenBank/DDBJ databases">
        <title>The complete genome of Frateuria aurantia DSM 6220.</title>
        <authorList>
            <consortium name="US DOE Joint Genome Institute (JGI-PGF)"/>
            <person name="Lucas S."/>
            <person name="Copeland A."/>
            <person name="Lapidus A."/>
            <person name="Glavina del Rio T."/>
            <person name="Dalin E."/>
            <person name="Tice H."/>
            <person name="Bruce D."/>
            <person name="Goodwin L."/>
            <person name="Pitluck S."/>
            <person name="Peters L."/>
            <person name="Ovchinnikova G."/>
            <person name="Teshima H."/>
            <person name="Kyrpides N."/>
            <person name="Mavromatis K."/>
            <person name="Ivanova N."/>
            <person name="Brettin T."/>
            <person name="Detter J.C."/>
            <person name="Han C."/>
            <person name="Larimer F."/>
            <person name="Land M."/>
            <person name="Hauser L."/>
            <person name="Markowitz V."/>
            <person name="Cheng J.-F."/>
            <person name="Hugenholtz P."/>
            <person name="Woyke T."/>
            <person name="Wu D."/>
            <person name="Brambilla E."/>
            <person name="Klenk H.-P."/>
            <person name="Eisen J.A."/>
        </authorList>
    </citation>
    <scope>NUCLEOTIDE SEQUENCE</scope>
    <source>
        <strain evidence="1">DSM 6220</strain>
    </source>
</reference>
<dbReference type="GO" id="GO:0000271">
    <property type="term" value="P:polysaccharide biosynthetic process"/>
    <property type="evidence" value="ECO:0007669"/>
    <property type="project" value="InterPro"/>
</dbReference>
<keyword evidence="2" id="KW-1185">Reference proteome</keyword>
<dbReference type="HOGENOM" id="CLU_025998_0_0_6"/>
<dbReference type="InterPro" id="IPR007833">
    <property type="entry name" value="Capsule_polysaccharide_synth"/>
</dbReference>
<proteinExistence type="predicted"/>
<dbReference type="Proteomes" id="UP000005234">
    <property type="component" value="Chromosome"/>
</dbReference>
<organism evidence="1 2">
    <name type="scientific">Frateuria aurantia (strain ATCC 33424 / DSM 6220 / KCTC 2777 / LMG 1558 / NBRC 3245 / NCIMB 13370)</name>
    <name type="common">Acetobacter aurantius</name>
    <dbReference type="NCBI Taxonomy" id="767434"/>
    <lineage>
        <taxon>Bacteria</taxon>
        <taxon>Pseudomonadati</taxon>
        <taxon>Pseudomonadota</taxon>
        <taxon>Gammaproteobacteria</taxon>
        <taxon>Lysobacterales</taxon>
        <taxon>Rhodanobacteraceae</taxon>
        <taxon>Frateuria</taxon>
    </lineage>
</organism>
<dbReference type="EMBL" id="CP003350">
    <property type="protein sequence ID" value="AFC87149.1"/>
    <property type="molecule type" value="Genomic_DNA"/>
</dbReference>
<evidence type="ECO:0000313" key="1">
    <source>
        <dbReference type="EMBL" id="AFC87149.1"/>
    </source>
</evidence>
<name>H8L0B1_FRAAD</name>
<dbReference type="STRING" id="767434.Fraau_2814"/>
<dbReference type="CDD" id="cd16439">
    <property type="entry name" value="beta_Kdo_transferase_KpsC_2"/>
    <property type="match status" value="1"/>
</dbReference>
<accession>H8L0B1</accession>
<dbReference type="GO" id="GO:0015774">
    <property type="term" value="P:polysaccharide transport"/>
    <property type="evidence" value="ECO:0007669"/>
    <property type="project" value="InterPro"/>
</dbReference>